<comment type="subcellular location">
    <subcellularLocation>
        <location evidence="1">Membrane</location>
        <topology evidence="1">Multi-pass membrane protein</topology>
    </subcellularLocation>
</comment>
<evidence type="ECO:0000256" key="3">
    <source>
        <dbReference type="ARBA" id="ARBA00022597"/>
    </source>
</evidence>
<dbReference type="SUPFAM" id="SSF103481">
    <property type="entry name" value="Multidrug resistance efflux transporter EmrE"/>
    <property type="match status" value="1"/>
</dbReference>
<keyword evidence="4" id="KW-0812">Transmembrane</keyword>
<evidence type="ECO:0000256" key="1">
    <source>
        <dbReference type="ARBA" id="ARBA00004141"/>
    </source>
</evidence>
<keyword evidence="3" id="KW-0762">Sugar transport</keyword>
<keyword evidence="3" id="KW-0813">Transport</keyword>
<evidence type="ECO:0000313" key="7">
    <source>
        <dbReference type="EMBL" id="CAB4014793.1"/>
    </source>
</evidence>
<evidence type="ECO:0000313" key="8">
    <source>
        <dbReference type="Proteomes" id="UP001152795"/>
    </source>
</evidence>
<reference evidence="7" key="1">
    <citation type="submission" date="2020-04" db="EMBL/GenBank/DDBJ databases">
        <authorList>
            <person name="Alioto T."/>
            <person name="Alioto T."/>
            <person name="Gomez Garrido J."/>
        </authorList>
    </citation>
    <scope>NUCLEOTIDE SEQUENCE</scope>
    <source>
        <strain evidence="7">A484AB</strain>
    </source>
</reference>
<dbReference type="Pfam" id="PF04142">
    <property type="entry name" value="Nuc_sug_transp"/>
    <property type="match status" value="1"/>
</dbReference>
<dbReference type="OrthoDB" id="5986267at2759"/>
<organism evidence="7 8">
    <name type="scientific">Paramuricea clavata</name>
    <name type="common">Red gorgonian</name>
    <name type="synonym">Violescent sea-whip</name>
    <dbReference type="NCBI Taxonomy" id="317549"/>
    <lineage>
        <taxon>Eukaryota</taxon>
        <taxon>Metazoa</taxon>
        <taxon>Cnidaria</taxon>
        <taxon>Anthozoa</taxon>
        <taxon>Octocorallia</taxon>
        <taxon>Malacalcyonacea</taxon>
        <taxon>Plexauridae</taxon>
        <taxon>Paramuricea</taxon>
    </lineage>
</organism>
<keyword evidence="8" id="KW-1185">Reference proteome</keyword>
<dbReference type="AlphaFoldDB" id="A0A7D9IWJ7"/>
<dbReference type="InterPro" id="IPR007271">
    <property type="entry name" value="Nuc_sug_transpt"/>
</dbReference>
<proteinExistence type="inferred from homology"/>
<comment type="similarity">
    <text evidence="2">Belongs to the nucleotide-sugar transporter family. SLC35A subfamily.</text>
</comment>
<name>A0A7D9IWJ7_PARCT</name>
<sequence length="173" mass="19455">MAELNLGVEEFITVGIFRLRLKYLALGVLTVQTSTMVLVLRYSRTINIANGQEPYLSSTAVFLSEVLKLFICLFIVLNDSRFQPKVFCNALNENVFSKPTDTLKMCVPAFLYTVQNNLLYLALSNLDAATYQVTYQLKILTTALFSVLLLGKQLGKLKWLSLVILMFGVTLVQ</sequence>
<comment type="caution">
    <text evidence="7">The sequence shown here is derived from an EMBL/GenBank/DDBJ whole genome shotgun (WGS) entry which is preliminary data.</text>
</comment>
<dbReference type="GO" id="GO:0015165">
    <property type="term" value="F:pyrimidine nucleotide-sugar transmembrane transporter activity"/>
    <property type="evidence" value="ECO:0007669"/>
    <property type="project" value="InterPro"/>
</dbReference>
<dbReference type="EMBL" id="CACRXK020008449">
    <property type="protein sequence ID" value="CAB4014793.1"/>
    <property type="molecule type" value="Genomic_DNA"/>
</dbReference>
<keyword evidence="6" id="KW-0472">Membrane</keyword>
<dbReference type="NCBIfam" id="TIGR00803">
    <property type="entry name" value="nst"/>
    <property type="match status" value="1"/>
</dbReference>
<keyword evidence="5" id="KW-1133">Transmembrane helix</keyword>
<dbReference type="GO" id="GO:0000139">
    <property type="term" value="C:Golgi membrane"/>
    <property type="evidence" value="ECO:0007669"/>
    <property type="project" value="InterPro"/>
</dbReference>
<evidence type="ECO:0000256" key="2">
    <source>
        <dbReference type="ARBA" id="ARBA00009976"/>
    </source>
</evidence>
<dbReference type="Proteomes" id="UP001152795">
    <property type="component" value="Unassembled WGS sequence"/>
</dbReference>
<gene>
    <name evidence="7" type="ORF">PACLA_8A022063</name>
</gene>
<accession>A0A7D9IWJ7</accession>
<evidence type="ECO:0000256" key="4">
    <source>
        <dbReference type="ARBA" id="ARBA00022692"/>
    </source>
</evidence>
<protein>
    <submittedName>
        <fullName evidence="7">UDP-N-acetylglucosamine transporter isoform X2</fullName>
    </submittedName>
</protein>
<evidence type="ECO:0000256" key="6">
    <source>
        <dbReference type="ARBA" id="ARBA00023136"/>
    </source>
</evidence>
<evidence type="ECO:0000256" key="5">
    <source>
        <dbReference type="ARBA" id="ARBA00022989"/>
    </source>
</evidence>
<feature type="non-terminal residue" evidence="7">
    <location>
        <position position="173"/>
    </location>
</feature>
<dbReference type="InterPro" id="IPR037185">
    <property type="entry name" value="EmrE-like"/>
</dbReference>
<dbReference type="PANTHER" id="PTHR10231">
    <property type="entry name" value="NUCLEOTIDE-SUGAR TRANSMEMBRANE TRANSPORTER"/>
    <property type="match status" value="1"/>
</dbReference>